<dbReference type="EMBL" id="CP069798">
    <property type="protein sequence ID" value="QRQ81570.1"/>
    <property type="molecule type" value="Genomic_DNA"/>
</dbReference>
<dbReference type="InterPro" id="IPR001188">
    <property type="entry name" value="Sperm_putr-bd"/>
</dbReference>
<name>A0A892ZG92_9NEIS</name>
<proteinExistence type="inferred from homology"/>
<keyword evidence="7" id="KW-1185">Reference proteome</keyword>
<dbReference type="CDD" id="cd13659">
    <property type="entry name" value="PBP2_PotF"/>
    <property type="match status" value="1"/>
</dbReference>
<reference evidence="6" key="1">
    <citation type="submission" date="2021-02" db="EMBL/GenBank/DDBJ databases">
        <title>Neisseriaceae sp. 26B isolated from the cloaca of a Common Toad-headed Turtle (Mesoclemmys nasuta).</title>
        <authorList>
            <person name="Spergser J."/>
            <person name="Busse H.-J."/>
        </authorList>
    </citation>
    <scope>NUCLEOTIDE SEQUENCE</scope>
    <source>
        <strain evidence="6">26B</strain>
    </source>
</reference>
<evidence type="ECO:0000256" key="1">
    <source>
        <dbReference type="ARBA" id="ARBA00004418"/>
    </source>
</evidence>
<comment type="function">
    <text evidence="5">Required for the activity of the bacterial periplasmic transport system of putrescine.</text>
</comment>
<keyword evidence="2 5" id="KW-0813">Transport</keyword>
<dbReference type="GO" id="GO:0015846">
    <property type="term" value="P:polyamine transport"/>
    <property type="evidence" value="ECO:0007669"/>
    <property type="project" value="InterPro"/>
</dbReference>
<evidence type="ECO:0000313" key="7">
    <source>
        <dbReference type="Proteomes" id="UP000653156"/>
    </source>
</evidence>
<keyword evidence="4 5" id="KW-0574">Periplasm</keyword>
<dbReference type="Pfam" id="PF13416">
    <property type="entry name" value="SBP_bac_8"/>
    <property type="match status" value="1"/>
</dbReference>
<evidence type="ECO:0000256" key="4">
    <source>
        <dbReference type="ARBA" id="ARBA00022764"/>
    </source>
</evidence>
<organism evidence="6 7">
    <name type="scientific">Paralysiella testudinis</name>
    <dbReference type="NCBI Taxonomy" id="2809020"/>
    <lineage>
        <taxon>Bacteria</taxon>
        <taxon>Pseudomonadati</taxon>
        <taxon>Pseudomonadota</taxon>
        <taxon>Betaproteobacteria</taxon>
        <taxon>Neisseriales</taxon>
        <taxon>Neisseriaceae</taxon>
        <taxon>Paralysiella</taxon>
    </lineage>
</organism>
<dbReference type="GO" id="GO:0019808">
    <property type="term" value="F:polyamine binding"/>
    <property type="evidence" value="ECO:0007669"/>
    <property type="project" value="InterPro"/>
</dbReference>
<comment type="similarity">
    <text evidence="5">Belongs to the bacterial solute-binding protein PotD/PotF family.</text>
</comment>
<dbReference type="InterPro" id="IPR006059">
    <property type="entry name" value="SBP"/>
</dbReference>
<dbReference type="GO" id="GO:0042597">
    <property type="term" value="C:periplasmic space"/>
    <property type="evidence" value="ECO:0007669"/>
    <property type="project" value="UniProtKB-SubCell"/>
</dbReference>
<dbReference type="PANTHER" id="PTHR30222">
    <property type="entry name" value="SPERMIDINE/PUTRESCINE-BINDING PERIPLASMIC PROTEIN"/>
    <property type="match status" value="1"/>
</dbReference>
<dbReference type="AlphaFoldDB" id="A0A892ZG92"/>
<dbReference type="RefSeq" id="WP_379061662.1">
    <property type="nucleotide sequence ID" value="NZ_CP069798.1"/>
</dbReference>
<dbReference type="KEGG" id="ptes:JQU52_12845"/>
<evidence type="ECO:0000256" key="3">
    <source>
        <dbReference type="ARBA" id="ARBA00022729"/>
    </source>
</evidence>
<accession>A0A892ZG92</accession>
<protein>
    <recommendedName>
        <fullName evidence="5">Putrescine-binding periplasmic protein</fullName>
    </recommendedName>
</protein>
<dbReference type="Gene3D" id="3.40.190.10">
    <property type="entry name" value="Periplasmic binding protein-like II"/>
    <property type="match status" value="2"/>
</dbReference>
<dbReference type="PRINTS" id="PR00909">
    <property type="entry name" value="SPERMDNBNDNG"/>
</dbReference>
<gene>
    <name evidence="6" type="ORF">JQU52_12845</name>
</gene>
<evidence type="ECO:0000313" key="6">
    <source>
        <dbReference type="EMBL" id="QRQ81570.1"/>
    </source>
</evidence>
<dbReference type="PANTHER" id="PTHR30222:SF12">
    <property type="entry name" value="NORSPERMIDINE SENSOR"/>
    <property type="match status" value="1"/>
</dbReference>
<dbReference type="PIRSF" id="PIRSF019574">
    <property type="entry name" value="Periplasmic_polyamine_BP"/>
    <property type="match status" value="1"/>
</dbReference>
<evidence type="ECO:0000256" key="5">
    <source>
        <dbReference type="PIRNR" id="PIRNR019574"/>
    </source>
</evidence>
<sequence length="405" mass="44532">MKKHQPHESFHNHTKKGTHVTAKQLSLFSLVLLGLAACGAKTESTHAPAPVAASETAASTLPETKALNIYNWSDYVDPETVADFEKKFGVKVTYNYYDSDEALEGRMLAGRSGYDLAGPSNAFVGRQIAVGAYQKIDKSLLPNYHHINPKLLTLMQSVDPGNQYAVPFFWGTNTFAINVEKVQAALGTTELPAKQWDLVFNPKYTAKLKKCGISYLDSPAEMYPMVLNYLGLSPNSKRPEDIAAATAALKANRPNIKRFTSSGFIDDLARGDTCVAVGFGGDLNIAKRRVIESSGKDRIRVMMPKEGVGIWVDSWAIPVDAANVLNAHRYINNQLDPQVAAKNGDYVSYAPASLPARNLMSAEYTQDHTIFPTDEELSNSFVMTLLPPEALRDMTRQWQNVKAGK</sequence>
<keyword evidence="3" id="KW-0732">Signal</keyword>
<evidence type="ECO:0000256" key="2">
    <source>
        <dbReference type="ARBA" id="ARBA00022448"/>
    </source>
</evidence>
<dbReference type="Proteomes" id="UP000653156">
    <property type="component" value="Chromosome"/>
</dbReference>
<dbReference type="SUPFAM" id="SSF53850">
    <property type="entry name" value="Periplasmic binding protein-like II"/>
    <property type="match status" value="1"/>
</dbReference>
<comment type="subcellular location">
    <subcellularLocation>
        <location evidence="1 5">Periplasm</location>
    </subcellularLocation>
</comment>